<evidence type="ECO:0000256" key="2">
    <source>
        <dbReference type="ARBA" id="ARBA00022618"/>
    </source>
</evidence>
<keyword evidence="4" id="KW-0833">Ubl conjugation pathway</keyword>
<evidence type="ECO:0000256" key="1">
    <source>
        <dbReference type="ARBA" id="ARBA00016067"/>
    </source>
</evidence>
<dbReference type="AlphaFoldDB" id="A0A9W6X7G7"/>
<dbReference type="PANTHER" id="PTHR13260">
    <property type="entry name" value="ANAPHASE PROMOTING COMPLEX SUBUNIT 4 APC4"/>
    <property type="match status" value="1"/>
</dbReference>
<comment type="caution">
    <text evidence="9">The sequence shown here is derived from an EMBL/GenBank/DDBJ whole genome shotgun (WGS) entry which is preliminary data.</text>
</comment>
<reference evidence="9" key="1">
    <citation type="submission" date="2023-04" db="EMBL/GenBank/DDBJ databases">
        <title>Phytophthora fragariaefolia NBRC 109709.</title>
        <authorList>
            <person name="Ichikawa N."/>
            <person name="Sato H."/>
            <person name="Tonouchi N."/>
        </authorList>
    </citation>
    <scope>NUCLEOTIDE SEQUENCE</scope>
    <source>
        <strain evidence="9">NBRC 109709</strain>
    </source>
</reference>
<evidence type="ECO:0000313" key="9">
    <source>
        <dbReference type="EMBL" id="GMF33138.1"/>
    </source>
</evidence>
<dbReference type="GO" id="GO:0005680">
    <property type="term" value="C:anaphase-promoting complex"/>
    <property type="evidence" value="ECO:0007669"/>
    <property type="project" value="InterPro"/>
</dbReference>
<dbReference type="EMBL" id="BSXT01000729">
    <property type="protein sequence ID" value="GMF33138.1"/>
    <property type="molecule type" value="Genomic_DNA"/>
</dbReference>
<keyword evidence="2" id="KW-0132">Cell division</keyword>
<protein>
    <recommendedName>
        <fullName evidence="1">Anaphase-promoting complex subunit 4</fullName>
    </recommendedName>
</protein>
<evidence type="ECO:0000259" key="8">
    <source>
        <dbReference type="Pfam" id="PF12896"/>
    </source>
</evidence>
<dbReference type="PANTHER" id="PTHR13260:SF0">
    <property type="entry name" value="ANAPHASE-PROMOTING COMPLEX SUBUNIT 4"/>
    <property type="match status" value="1"/>
</dbReference>
<keyword evidence="10" id="KW-1185">Reference proteome</keyword>
<proteinExistence type="predicted"/>
<feature type="domain" description="Anaphase-promoting complex subunit 4-like WD40" evidence="7">
    <location>
        <begin position="123"/>
        <end position="201"/>
    </location>
</feature>
<evidence type="ECO:0000259" key="7">
    <source>
        <dbReference type="Pfam" id="PF12894"/>
    </source>
</evidence>
<dbReference type="Proteomes" id="UP001165121">
    <property type="component" value="Unassembled WGS sequence"/>
</dbReference>
<dbReference type="InterPro" id="IPR036322">
    <property type="entry name" value="WD40_repeat_dom_sf"/>
</dbReference>
<dbReference type="Pfam" id="PF12896">
    <property type="entry name" value="ANAPC4"/>
    <property type="match status" value="1"/>
</dbReference>
<dbReference type="InterPro" id="IPR024789">
    <property type="entry name" value="APC4"/>
</dbReference>
<evidence type="ECO:0000256" key="5">
    <source>
        <dbReference type="ARBA" id="ARBA00023306"/>
    </source>
</evidence>
<keyword evidence="5" id="KW-0131">Cell cycle</keyword>
<dbReference type="OrthoDB" id="2110451at2759"/>
<organism evidence="9 10">
    <name type="scientific">Phytophthora fragariaefolia</name>
    <dbReference type="NCBI Taxonomy" id="1490495"/>
    <lineage>
        <taxon>Eukaryota</taxon>
        <taxon>Sar</taxon>
        <taxon>Stramenopiles</taxon>
        <taxon>Oomycota</taxon>
        <taxon>Peronosporomycetes</taxon>
        <taxon>Peronosporales</taxon>
        <taxon>Peronosporaceae</taxon>
        <taxon>Phytophthora</taxon>
    </lineage>
</organism>
<name>A0A9W6X7G7_9STRA</name>
<feature type="region of interest" description="Disordered" evidence="6">
    <location>
        <begin position="214"/>
        <end position="240"/>
    </location>
</feature>
<dbReference type="InterPro" id="IPR024977">
    <property type="entry name" value="Apc4-like_WD40_dom"/>
</dbReference>
<gene>
    <name evidence="9" type="ORF">Pfra01_000811000</name>
</gene>
<keyword evidence="3" id="KW-0498">Mitosis</keyword>
<dbReference type="Pfam" id="PF12894">
    <property type="entry name" value="ANAPC4_WD40"/>
    <property type="match status" value="1"/>
</dbReference>
<sequence length="876" mass="97880">MPSLKSAQVDFQSRYLAWPPSSLPVAHLHLAKIRANLRNTPQENADTQAPNNISNTRVRNRIFDLELSKIIKFSVAASNTSSRLAETKPKGVWRHIKDQRMAPPKRAFVALQDRFVSSLAVACCPTMDLVAVLTLDHHLLVHPSNVGFEMVALAWKPDGLQLAVGSDEGDVAVFEIESGEIIPESRSNHRHEHCITAMCWTQIDEVDGLHSSFSSKRRQQQIPGTLEDDSGTSQSKKRFQHRSSRFLANCSDESLRDDTVLVTADECGRIALWWMGRVLVTKIDVTRHFAEEEYQMLESAGCQRGGDGKNGFRIERVDLAPDMSVLFVLLAFPCRGKNSLVGQDTKLHRILTIGLTAIRRIYEHISFVANIVDRVQMILCRVAATGKEISTEWKNATRIFELKMGLIGPLYEKYACEDPPQVDMLSEAVTGITSPALAQYFAQDIQEMSVNRMQKALYSGCNTLRTIVDVRLKRDLVDLIFILSEMRGQAKWSPQAFANTLGITDIALDHLVESAQDALLKMEQLTLALQETHQDFALLFQWMSMRIRVHTSTRIAPGRNMPNENGAVPNGEKSLLNLRRLCDFLHRAAEAAQHFREQQPSHNKYRVETTFGNAVSNQLFSKPVTSENGTIAEGCLSLLKNIQDQWITVMDSMVTTVGEGTVREKGGCFSIGDCNNIVEQCHVHFRHSFSVSKLDTFESDDQSDDEDQEYAFDWDALKHFGSSKKEHEKRSTAVIGCRLKSGVLVMLRACPDTDSPFVRSSHLVWSAAVIRFSHVDSAKQANCQGFAFYGDTTAKNNEQLAFVVNREVGDKMYQGRAVASSAQFSRIAALVIASASRGVLCVLLPPSRLTIFDAEDSEDEGGEDNHDEESDDDEQV</sequence>
<dbReference type="GO" id="GO:0031145">
    <property type="term" value="P:anaphase-promoting complex-dependent catabolic process"/>
    <property type="evidence" value="ECO:0007669"/>
    <property type="project" value="InterPro"/>
</dbReference>
<dbReference type="GO" id="GO:0070979">
    <property type="term" value="P:protein K11-linked ubiquitination"/>
    <property type="evidence" value="ECO:0007669"/>
    <property type="project" value="TreeGrafter"/>
</dbReference>
<feature type="region of interest" description="Disordered" evidence="6">
    <location>
        <begin position="853"/>
        <end position="876"/>
    </location>
</feature>
<dbReference type="InterPro" id="IPR015943">
    <property type="entry name" value="WD40/YVTN_repeat-like_dom_sf"/>
</dbReference>
<evidence type="ECO:0000256" key="4">
    <source>
        <dbReference type="ARBA" id="ARBA00022786"/>
    </source>
</evidence>
<dbReference type="Gene3D" id="2.130.10.10">
    <property type="entry name" value="YVTN repeat-like/Quinoprotein amine dehydrogenase"/>
    <property type="match status" value="1"/>
</dbReference>
<dbReference type="SUPFAM" id="SSF50978">
    <property type="entry name" value="WD40 repeat-like"/>
    <property type="match status" value="1"/>
</dbReference>
<accession>A0A9W6X7G7</accession>
<evidence type="ECO:0000256" key="6">
    <source>
        <dbReference type="SAM" id="MobiDB-lite"/>
    </source>
</evidence>
<dbReference type="InterPro" id="IPR024790">
    <property type="entry name" value="APC4_long_dom"/>
</dbReference>
<evidence type="ECO:0000313" key="10">
    <source>
        <dbReference type="Proteomes" id="UP001165121"/>
    </source>
</evidence>
<dbReference type="GO" id="GO:0034399">
    <property type="term" value="C:nuclear periphery"/>
    <property type="evidence" value="ECO:0007669"/>
    <property type="project" value="TreeGrafter"/>
</dbReference>
<feature type="domain" description="Anaphase-promoting complex subunit 4 long" evidence="8">
    <location>
        <begin position="355"/>
        <end position="547"/>
    </location>
</feature>
<dbReference type="GO" id="GO:0051301">
    <property type="term" value="P:cell division"/>
    <property type="evidence" value="ECO:0007669"/>
    <property type="project" value="UniProtKB-KW"/>
</dbReference>
<evidence type="ECO:0000256" key="3">
    <source>
        <dbReference type="ARBA" id="ARBA00022776"/>
    </source>
</evidence>